<dbReference type="Proteomes" id="UP001410394">
    <property type="component" value="Unassembled WGS sequence"/>
</dbReference>
<feature type="signal peptide" evidence="2">
    <location>
        <begin position="1"/>
        <end position="18"/>
    </location>
</feature>
<dbReference type="Gene3D" id="3.20.20.80">
    <property type="entry name" value="Glycosidases"/>
    <property type="match status" value="1"/>
</dbReference>
<evidence type="ECO:0000256" key="2">
    <source>
        <dbReference type="SAM" id="SignalP"/>
    </source>
</evidence>
<feature type="chain" id="PRO_5046395636" evidence="2">
    <location>
        <begin position="19"/>
        <end position="845"/>
    </location>
</feature>
<sequence>MRRLLCIFAIMLSMTCRAEDGLFPYAMPWNDTAANLSNLSDWNDKPAGREGFVSARDGHLWAGDKRLRLIGVNIVFGSCFPSHQDAEGVAARLARIGVNIVRFHHMDSTPTPRGLLQKDMRTLDPAQLEKLDYFIAALKRQGIYSDLNLHVGRMYPGFASWGERAPKYWKGVDNFFAPMIAQQKDYARDLLNHVNAYTGKRYAEEPAVAFIEINNENGLLREWRSGSLDEISEPYRGALQAQWTHWLGQRYAGDAALAKAWGAREVALGAEMLGARFGVGSGESGWNLQVVGGAKASYSTQADGSAELKITAIDADRWHVQWHQNKLQFKAGEPYTLSLRLKADRPLRLRLQAMQAHAPWAHLWESELAVGTEWRDYRFSFAPTADEADARLTLGDLGASLGSVSLASASLKPGGSLGLMPGESLAQGSIAIPTTSNFLSRTLPGQQDWLQFLWDTEVAYWRGMQDFLKQDLGAKSLIIGTQVSYSPAPIQAQLDVVDGHAYWQHPNFPGKPWDIDNWRIGNTAMAGIDGGGTLAELALRRVPGKPFVVTEYNHPAPNEFSAEAFPLLAAYAALQDWDGFFVYSYGAHDGDWNPGRIINFFDTHADPVKISSLISAAALFRRGDVARAPLHAAVMPSQSRLIEALRRNYKMPSADMWGAPRNASLQSQVSIAAAPGADLPLPVRSDTGELLWGVEQKATVSIDTPRSKGLIGAALAQPFKLGGVSMQLLQSATGSGVLMATLIEGQRFSEKGRVLITALGREENTDQRWLDAKHSSLGRNFGRGPVRVEGIHARISLPVAASRVQAWALDERGNRRQALPVSGDAQAQLDTGPQYRALWYELEIR</sequence>
<dbReference type="RefSeq" id="WP_345920045.1">
    <property type="nucleotide sequence ID" value="NZ_JBDIVE010000006.1"/>
</dbReference>
<accession>A0ABU9YZY7</accession>
<dbReference type="Pfam" id="PF02018">
    <property type="entry name" value="CBM_4_9"/>
    <property type="match status" value="1"/>
</dbReference>
<evidence type="ECO:0000313" key="4">
    <source>
        <dbReference type="EMBL" id="MEN3069275.1"/>
    </source>
</evidence>
<dbReference type="InterPro" id="IPR017853">
    <property type="entry name" value="GH"/>
</dbReference>
<feature type="domain" description="CBM-cenC" evidence="3">
    <location>
        <begin position="284"/>
        <end position="393"/>
    </location>
</feature>
<reference evidence="4 5" key="1">
    <citation type="journal article" date="2018" name="Int. J. Syst. Evol. Microbiol.">
        <title>Uliginosibacterium sediminicola sp. nov., isolated from freshwater sediment.</title>
        <authorList>
            <person name="Hwang W.M."/>
            <person name="Kim S.M."/>
            <person name="Kang K."/>
            <person name="Ahn T.Y."/>
        </authorList>
    </citation>
    <scope>NUCLEOTIDE SEQUENCE [LARGE SCALE GENOMIC DNA]</scope>
    <source>
        <strain evidence="4 5">M1-21</strain>
    </source>
</reference>
<protein>
    <submittedName>
        <fullName evidence="4">Carbohydrate binding domain-containing protein</fullName>
    </submittedName>
</protein>
<keyword evidence="5" id="KW-1185">Reference proteome</keyword>
<evidence type="ECO:0000256" key="1">
    <source>
        <dbReference type="ARBA" id="ARBA00022801"/>
    </source>
</evidence>
<dbReference type="SUPFAM" id="SSF51445">
    <property type="entry name" value="(Trans)glycosidases"/>
    <property type="match status" value="1"/>
</dbReference>
<evidence type="ECO:0000313" key="5">
    <source>
        <dbReference type="Proteomes" id="UP001410394"/>
    </source>
</evidence>
<evidence type="ECO:0000259" key="3">
    <source>
        <dbReference type="Pfam" id="PF02018"/>
    </source>
</evidence>
<gene>
    <name evidence="4" type="ORF">ABDB84_12360</name>
</gene>
<name>A0ABU9YZY7_9RHOO</name>
<keyword evidence="1" id="KW-0378">Hydrolase</keyword>
<dbReference type="EMBL" id="JBDIVE010000006">
    <property type="protein sequence ID" value="MEN3069275.1"/>
    <property type="molecule type" value="Genomic_DNA"/>
</dbReference>
<dbReference type="InterPro" id="IPR008979">
    <property type="entry name" value="Galactose-bd-like_sf"/>
</dbReference>
<dbReference type="SUPFAM" id="SSF49785">
    <property type="entry name" value="Galactose-binding domain-like"/>
    <property type="match status" value="1"/>
</dbReference>
<comment type="caution">
    <text evidence="4">The sequence shown here is derived from an EMBL/GenBank/DDBJ whole genome shotgun (WGS) entry which is preliminary data.</text>
</comment>
<dbReference type="Gene3D" id="2.60.120.260">
    <property type="entry name" value="Galactose-binding domain-like"/>
    <property type="match status" value="1"/>
</dbReference>
<dbReference type="PANTHER" id="PTHR31451">
    <property type="match status" value="1"/>
</dbReference>
<proteinExistence type="predicted"/>
<keyword evidence="2" id="KW-0732">Signal</keyword>
<organism evidence="4 5">
    <name type="scientific">Uliginosibacterium sediminicola</name>
    <dbReference type="NCBI Taxonomy" id="2024550"/>
    <lineage>
        <taxon>Bacteria</taxon>
        <taxon>Pseudomonadati</taxon>
        <taxon>Pseudomonadota</taxon>
        <taxon>Betaproteobacteria</taxon>
        <taxon>Rhodocyclales</taxon>
        <taxon>Zoogloeaceae</taxon>
        <taxon>Uliginosibacterium</taxon>
    </lineage>
</organism>
<dbReference type="InterPro" id="IPR045053">
    <property type="entry name" value="MAN-like"/>
</dbReference>
<dbReference type="InterPro" id="IPR003305">
    <property type="entry name" value="CenC_carb-bd"/>
</dbReference>